<dbReference type="PANTHER" id="PTHR42928:SF5">
    <property type="entry name" value="BLR1237 PROTEIN"/>
    <property type="match status" value="1"/>
</dbReference>
<dbReference type="Gene3D" id="3.40.190.150">
    <property type="entry name" value="Bordetella uptake gene, domain 1"/>
    <property type="match status" value="1"/>
</dbReference>
<evidence type="ECO:0000256" key="1">
    <source>
        <dbReference type="ARBA" id="ARBA00006987"/>
    </source>
</evidence>
<dbReference type="Proteomes" id="UP000294692">
    <property type="component" value="Unassembled WGS sequence"/>
</dbReference>
<reference evidence="3 4" key="1">
    <citation type="submission" date="2019-03" db="EMBL/GenBank/DDBJ databases">
        <title>Genomic Encyclopedia of Type Strains, Phase IV (KMG-IV): sequencing the most valuable type-strain genomes for metagenomic binning, comparative biology and taxonomic classification.</title>
        <authorList>
            <person name="Goeker M."/>
        </authorList>
    </citation>
    <scope>NUCLEOTIDE SEQUENCE [LARGE SCALE GENOMIC DNA]</scope>
    <source>
        <strain evidence="3 4">DSM 100048</strain>
    </source>
</reference>
<dbReference type="SUPFAM" id="SSF53850">
    <property type="entry name" value="Periplasmic binding protein-like II"/>
    <property type="match status" value="1"/>
</dbReference>
<keyword evidence="4" id="KW-1185">Reference proteome</keyword>
<dbReference type="RefSeq" id="WP_165972469.1">
    <property type="nucleotide sequence ID" value="NZ_JBHRVM010000001.1"/>
</dbReference>
<dbReference type="Pfam" id="PF03401">
    <property type="entry name" value="TctC"/>
    <property type="match status" value="1"/>
</dbReference>
<sequence length="330" mass="34836">MKTIKTLFAVASLSLAALPLQAVHAQSKSTQNHSLKSPIHLIHGQAPGGTTDAMARLLAQELTKRLNVDVVVETRPGAGTTLAAAAVARAPADGQTVLFTGSGHSVNASLIPNLTFDTAKDFKAIGMVAATPYLLLTTPSMPVSNVKELVSYLKQNPDKATVAVTSIGSSPHIAGALFRQKSGVEMELVPYKGSSAQVADVISGRVPVAFDNIALMGPHLEAKTLKPLAVTSQKRSPMYPDIPTMEESGFPDFDIVGWFGALVPTKTPDDVVAVFNQVVLEMKKDPAFIAQVQKLGATIMPGGSAEAEEFVQNDIKKMTAMVKELGITLK</sequence>
<proteinExistence type="inferred from homology"/>
<comment type="similarity">
    <text evidence="1">Belongs to the UPF0065 (bug) family.</text>
</comment>
<keyword evidence="2" id="KW-0732">Signal</keyword>
<dbReference type="InterPro" id="IPR005064">
    <property type="entry name" value="BUG"/>
</dbReference>
<evidence type="ECO:0000313" key="3">
    <source>
        <dbReference type="EMBL" id="TCV03026.1"/>
    </source>
</evidence>
<dbReference type="Gene3D" id="3.40.190.10">
    <property type="entry name" value="Periplasmic binding protein-like II"/>
    <property type="match status" value="1"/>
</dbReference>
<feature type="chain" id="PRO_5020780894" evidence="2">
    <location>
        <begin position="26"/>
        <end position="330"/>
    </location>
</feature>
<keyword evidence="3" id="KW-0675">Receptor</keyword>
<accession>A0A4R3VCH5</accession>
<evidence type="ECO:0000256" key="2">
    <source>
        <dbReference type="SAM" id="SignalP"/>
    </source>
</evidence>
<dbReference type="PIRSF" id="PIRSF017082">
    <property type="entry name" value="YflP"/>
    <property type="match status" value="1"/>
</dbReference>
<protein>
    <submittedName>
        <fullName evidence="3">Tripartite-type tricarboxylate transporter receptor subunit TctC</fullName>
    </submittedName>
</protein>
<dbReference type="EMBL" id="SMBX01000001">
    <property type="protein sequence ID" value="TCV03026.1"/>
    <property type="molecule type" value="Genomic_DNA"/>
</dbReference>
<organism evidence="3 4">
    <name type="scientific">Paracandidimonas soli</name>
    <dbReference type="NCBI Taxonomy" id="1917182"/>
    <lineage>
        <taxon>Bacteria</taxon>
        <taxon>Pseudomonadati</taxon>
        <taxon>Pseudomonadota</taxon>
        <taxon>Betaproteobacteria</taxon>
        <taxon>Burkholderiales</taxon>
        <taxon>Alcaligenaceae</taxon>
        <taxon>Paracandidimonas</taxon>
    </lineage>
</organism>
<evidence type="ECO:0000313" key="4">
    <source>
        <dbReference type="Proteomes" id="UP000294692"/>
    </source>
</evidence>
<gene>
    <name evidence="3" type="ORF">EV686_101488</name>
</gene>
<name>A0A4R3VCH5_9BURK</name>
<dbReference type="InterPro" id="IPR042100">
    <property type="entry name" value="Bug_dom1"/>
</dbReference>
<feature type="signal peptide" evidence="2">
    <location>
        <begin position="1"/>
        <end position="25"/>
    </location>
</feature>
<dbReference type="AlphaFoldDB" id="A0A4R3VCH5"/>
<comment type="caution">
    <text evidence="3">The sequence shown here is derived from an EMBL/GenBank/DDBJ whole genome shotgun (WGS) entry which is preliminary data.</text>
</comment>
<dbReference type="PANTHER" id="PTHR42928">
    <property type="entry name" value="TRICARBOXYLATE-BINDING PROTEIN"/>
    <property type="match status" value="1"/>
</dbReference>